<dbReference type="AlphaFoldDB" id="A0A9Q8SC54"/>
<dbReference type="KEGG" id="clup:CLUP02_01141"/>
<dbReference type="EMBL" id="CP019471">
    <property type="protein sequence ID" value="UQC74490.1"/>
    <property type="molecule type" value="Genomic_DNA"/>
</dbReference>
<keyword evidence="2" id="KW-1185">Reference proteome</keyword>
<name>A0A9Q8SC54_9PEZI</name>
<gene>
    <name evidence="1" type="ORF">CLUP02_01141</name>
</gene>
<dbReference type="Proteomes" id="UP000830671">
    <property type="component" value="Chromosome 1"/>
</dbReference>
<proteinExistence type="predicted"/>
<reference evidence="1" key="1">
    <citation type="journal article" date="2021" name="Mol. Plant Microbe Interact.">
        <title>Complete Genome Sequence of the Plant-Pathogenic Fungus Colletotrichum lupini.</title>
        <authorList>
            <person name="Baroncelli R."/>
            <person name="Pensec F."/>
            <person name="Da Lio D."/>
            <person name="Boufleur T."/>
            <person name="Vicente I."/>
            <person name="Sarrocco S."/>
            <person name="Picot A."/>
            <person name="Baraldi E."/>
            <person name="Sukno S."/>
            <person name="Thon M."/>
            <person name="Le Floch G."/>
        </authorList>
    </citation>
    <scope>NUCLEOTIDE SEQUENCE</scope>
    <source>
        <strain evidence="1">IMI 504893</strain>
    </source>
</reference>
<sequence length="71" mass="7996">MVVLLAYQNTTHTQHAPCITAQRRGAHLSFKVPPARAPRHRSIAPIQSLCLDPLLSRLKRSQFRLGHYPTA</sequence>
<evidence type="ECO:0000313" key="2">
    <source>
        <dbReference type="Proteomes" id="UP000830671"/>
    </source>
</evidence>
<dbReference type="GeneID" id="73335193"/>
<protein>
    <submittedName>
        <fullName evidence="1">Uncharacterized protein</fullName>
    </submittedName>
</protein>
<organism evidence="1 2">
    <name type="scientific">Colletotrichum lupini</name>
    <dbReference type="NCBI Taxonomy" id="145971"/>
    <lineage>
        <taxon>Eukaryota</taxon>
        <taxon>Fungi</taxon>
        <taxon>Dikarya</taxon>
        <taxon>Ascomycota</taxon>
        <taxon>Pezizomycotina</taxon>
        <taxon>Sordariomycetes</taxon>
        <taxon>Hypocreomycetidae</taxon>
        <taxon>Glomerellales</taxon>
        <taxon>Glomerellaceae</taxon>
        <taxon>Colletotrichum</taxon>
        <taxon>Colletotrichum acutatum species complex</taxon>
    </lineage>
</organism>
<evidence type="ECO:0000313" key="1">
    <source>
        <dbReference type="EMBL" id="UQC74490.1"/>
    </source>
</evidence>
<dbReference type="RefSeq" id="XP_049136140.1">
    <property type="nucleotide sequence ID" value="XM_049280183.1"/>
</dbReference>
<accession>A0A9Q8SC54</accession>